<name>A0AAV9UH51_9PEZI</name>
<feature type="compositionally biased region" description="Acidic residues" evidence="1">
    <location>
        <begin position="1"/>
        <end position="19"/>
    </location>
</feature>
<keyword evidence="3" id="KW-1185">Reference proteome</keyword>
<sequence length="76" mass="8818">MLLDAQEQEEEDYAEEEEELKSKNSDKNRIQPIQWDGTYLFTNDTAGRTKFNRATADGLDQMARRMEVLTTGGEMR</sequence>
<evidence type="ECO:0000256" key="1">
    <source>
        <dbReference type="SAM" id="MobiDB-lite"/>
    </source>
</evidence>
<accession>A0AAV9UH51</accession>
<dbReference type="Proteomes" id="UP001375240">
    <property type="component" value="Unassembled WGS sequence"/>
</dbReference>
<feature type="compositionally biased region" description="Basic and acidic residues" evidence="1">
    <location>
        <begin position="20"/>
        <end position="29"/>
    </location>
</feature>
<comment type="caution">
    <text evidence="2">The sequence shown here is derived from an EMBL/GenBank/DDBJ whole genome shotgun (WGS) entry which is preliminary data.</text>
</comment>
<gene>
    <name evidence="2" type="ORF">TWF696_008533</name>
</gene>
<organism evidence="2 3">
    <name type="scientific">Orbilia brochopaga</name>
    <dbReference type="NCBI Taxonomy" id="3140254"/>
    <lineage>
        <taxon>Eukaryota</taxon>
        <taxon>Fungi</taxon>
        <taxon>Dikarya</taxon>
        <taxon>Ascomycota</taxon>
        <taxon>Pezizomycotina</taxon>
        <taxon>Orbiliomycetes</taxon>
        <taxon>Orbiliales</taxon>
        <taxon>Orbiliaceae</taxon>
        <taxon>Orbilia</taxon>
    </lineage>
</organism>
<evidence type="ECO:0000313" key="2">
    <source>
        <dbReference type="EMBL" id="KAK6341461.1"/>
    </source>
</evidence>
<feature type="region of interest" description="Disordered" evidence="1">
    <location>
        <begin position="1"/>
        <end position="29"/>
    </location>
</feature>
<evidence type="ECO:0000313" key="3">
    <source>
        <dbReference type="Proteomes" id="UP001375240"/>
    </source>
</evidence>
<reference evidence="2 3" key="1">
    <citation type="submission" date="2019-10" db="EMBL/GenBank/DDBJ databases">
        <authorList>
            <person name="Palmer J.M."/>
        </authorList>
    </citation>
    <scope>NUCLEOTIDE SEQUENCE [LARGE SCALE GENOMIC DNA]</scope>
    <source>
        <strain evidence="2 3">TWF696</strain>
    </source>
</reference>
<dbReference type="AlphaFoldDB" id="A0AAV9UH51"/>
<dbReference type="EMBL" id="JAVHNQ010000007">
    <property type="protein sequence ID" value="KAK6341461.1"/>
    <property type="molecule type" value="Genomic_DNA"/>
</dbReference>
<protein>
    <submittedName>
        <fullName evidence="2">Uncharacterized protein</fullName>
    </submittedName>
</protein>
<proteinExistence type="predicted"/>